<accession>A0A915ID94</accession>
<keyword evidence="3 5" id="KW-1133">Transmembrane helix</keyword>
<organism evidence="6 7">
    <name type="scientific">Romanomermis culicivorax</name>
    <name type="common">Nematode worm</name>
    <dbReference type="NCBI Taxonomy" id="13658"/>
    <lineage>
        <taxon>Eukaryota</taxon>
        <taxon>Metazoa</taxon>
        <taxon>Ecdysozoa</taxon>
        <taxon>Nematoda</taxon>
        <taxon>Enoplea</taxon>
        <taxon>Dorylaimia</taxon>
        <taxon>Mermithida</taxon>
        <taxon>Mermithoidea</taxon>
        <taxon>Mermithidae</taxon>
        <taxon>Romanomermis</taxon>
    </lineage>
</organism>
<evidence type="ECO:0000256" key="2">
    <source>
        <dbReference type="ARBA" id="ARBA00022692"/>
    </source>
</evidence>
<feature type="transmembrane region" description="Helical" evidence="5">
    <location>
        <begin position="301"/>
        <end position="320"/>
    </location>
</feature>
<dbReference type="InterPro" id="IPR005828">
    <property type="entry name" value="MFS_sugar_transport-like"/>
</dbReference>
<feature type="transmembrane region" description="Helical" evidence="5">
    <location>
        <begin position="273"/>
        <end position="294"/>
    </location>
</feature>
<keyword evidence="6" id="KW-1185">Reference proteome</keyword>
<feature type="transmembrane region" description="Helical" evidence="5">
    <location>
        <begin position="124"/>
        <end position="145"/>
    </location>
</feature>
<dbReference type="PANTHER" id="PTHR24064">
    <property type="entry name" value="SOLUTE CARRIER FAMILY 22 MEMBER"/>
    <property type="match status" value="1"/>
</dbReference>
<proteinExistence type="predicted"/>
<dbReference type="InterPro" id="IPR036259">
    <property type="entry name" value="MFS_trans_sf"/>
</dbReference>
<feature type="transmembrane region" description="Helical" evidence="5">
    <location>
        <begin position="244"/>
        <end position="261"/>
    </location>
</feature>
<reference evidence="7" key="1">
    <citation type="submission" date="2022-11" db="UniProtKB">
        <authorList>
            <consortium name="WormBaseParasite"/>
        </authorList>
    </citation>
    <scope>IDENTIFICATION</scope>
</reference>
<evidence type="ECO:0000313" key="6">
    <source>
        <dbReference type="Proteomes" id="UP000887565"/>
    </source>
</evidence>
<dbReference type="WBParaSite" id="nRc.2.0.1.t12155-RA">
    <property type="protein sequence ID" value="nRc.2.0.1.t12155-RA"/>
    <property type="gene ID" value="nRc.2.0.1.g12155"/>
</dbReference>
<feature type="transmembrane region" description="Helical" evidence="5">
    <location>
        <begin position="357"/>
        <end position="377"/>
    </location>
</feature>
<evidence type="ECO:0000256" key="3">
    <source>
        <dbReference type="ARBA" id="ARBA00022989"/>
    </source>
</evidence>
<dbReference type="SUPFAM" id="SSF103473">
    <property type="entry name" value="MFS general substrate transporter"/>
    <property type="match status" value="1"/>
</dbReference>
<evidence type="ECO:0000313" key="7">
    <source>
        <dbReference type="WBParaSite" id="nRc.2.0.1.t12155-RA"/>
    </source>
</evidence>
<keyword evidence="2 5" id="KW-0812">Transmembrane</keyword>
<evidence type="ECO:0000256" key="1">
    <source>
        <dbReference type="ARBA" id="ARBA00004141"/>
    </source>
</evidence>
<comment type="subcellular location">
    <subcellularLocation>
        <location evidence="1">Membrane</location>
        <topology evidence="1">Multi-pass membrane protein</topology>
    </subcellularLocation>
</comment>
<dbReference type="AlphaFoldDB" id="A0A915ID94"/>
<dbReference type="Pfam" id="PF00083">
    <property type="entry name" value="Sugar_tr"/>
    <property type="match status" value="1"/>
</dbReference>
<protein>
    <submittedName>
        <fullName evidence="7">Organic cation transporter 1</fullName>
    </submittedName>
</protein>
<feature type="transmembrane region" description="Helical" evidence="5">
    <location>
        <begin position="20"/>
        <end position="47"/>
    </location>
</feature>
<dbReference type="OMA" id="AFTIMAG"/>
<evidence type="ECO:0000256" key="5">
    <source>
        <dbReference type="SAM" id="Phobius"/>
    </source>
</evidence>
<dbReference type="Gene3D" id="1.20.1250.20">
    <property type="entry name" value="MFS general substrate transporter like domains"/>
    <property type="match status" value="1"/>
</dbReference>
<sequence>MDLEFDDILSKVGDFGSYQLIMYFIICLPASIPSAWTAFNQVFVAAVPAHRCKNNTNYSSALESSSTNILYKRCDESFILPSKIYQDNGSSSLAVNVTIVECREFEFDKSVYETMELIGPSRRIFAGMVVCIIFGLAMCALGFIASLIRSWSIITFVSNAPFAVLFIYWWILPESPRWLITEGKIDQAYKHLLKIAKFNKIVVDPSEIRRDCETLYYCTTCNKQGESKHNMTDLVQTRNMRMRFILISFIWFVNAVVYNGLTFNISNLEVDDYVSFMINGAVEVPAYLTTWVFLDKMGRRWSLFISMLIGGVACISTIFVPMHEKWVISGLAFLGKFGIAASFGIIYIFAGELYPTVVRAMGMGMSSMIAGIGLLLAPYLVSLGLYHRILPLLIMGAFTIMAGLLSLFLPETTDAPLLQSIEEAERFKSTRNLFSLKSEKRKLTRFQKVDVIDDEDDFELKKLARKPCPMIIIDED</sequence>
<feature type="transmembrane region" description="Helical" evidence="5">
    <location>
        <begin position="389"/>
        <end position="409"/>
    </location>
</feature>
<keyword evidence="4 5" id="KW-0472">Membrane</keyword>
<dbReference type="Proteomes" id="UP000887565">
    <property type="component" value="Unplaced"/>
</dbReference>
<dbReference type="GO" id="GO:0022857">
    <property type="term" value="F:transmembrane transporter activity"/>
    <property type="evidence" value="ECO:0007669"/>
    <property type="project" value="InterPro"/>
</dbReference>
<name>A0A915ID94_ROMCU</name>
<evidence type="ECO:0000256" key="4">
    <source>
        <dbReference type="ARBA" id="ARBA00023136"/>
    </source>
</evidence>
<feature type="transmembrane region" description="Helical" evidence="5">
    <location>
        <begin position="326"/>
        <end position="350"/>
    </location>
</feature>
<feature type="transmembrane region" description="Helical" evidence="5">
    <location>
        <begin position="151"/>
        <end position="171"/>
    </location>
</feature>
<dbReference type="GO" id="GO:0016020">
    <property type="term" value="C:membrane"/>
    <property type="evidence" value="ECO:0007669"/>
    <property type="project" value="UniProtKB-SubCell"/>
</dbReference>